<dbReference type="eggNOG" id="arCOG08105">
    <property type="taxonomic scope" value="Archaea"/>
</dbReference>
<accession>M1XKY6</accession>
<dbReference type="EMBL" id="HF582854">
    <property type="protein sequence ID" value="CCQ36746.1"/>
    <property type="molecule type" value="Genomic_DNA"/>
</dbReference>
<dbReference type="HOGENOM" id="CLU_220700_0_0_2"/>
<sequence>MSLDEAVDEALAAYDMSRSAEAEETGRTVATLQD</sequence>
<dbReference type="Proteomes" id="UP000011867">
    <property type="component" value="Chromosome"/>
</dbReference>
<protein>
    <recommendedName>
        <fullName evidence="3">HTH domain protein</fullName>
    </recommendedName>
</protein>
<dbReference type="KEGG" id="nmo:Nmlp_2587"/>
<organism evidence="1 2">
    <name type="scientific">Natronomonas moolapensis (strain DSM 18674 / CECT 7526 / JCM 14361 / 8.8.11)</name>
    <dbReference type="NCBI Taxonomy" id="268739"/>
    <lineage>
        <taxon>Archaea</taxon>
        <taxon>Methanobacteriati</taxon>
        <taxon>Methanobacteriota</taxon>
        <taxon>Stenosarchaea group</taxon>
        <taxon>Halobacteria</taxon>
        <taxon>Halobacteriales</taxon>
        <taxon>Natronomonadaceae</taxon>
        <taxon>Natronomonas</taxon>
    </lineage>
</organism>
<name>M1XKY6_NATM8</name>
<evidence type="ECO:0000313" key="1">
    <source>
        <dbReference type="EMBL" id="CCQ36746.1"/>
    </source>
</evidence>
<proteinExistence type="predicted"/>
<dbReference type="AlphaFoldDB" id="M1XKY6"/>
<evidence type="ECO:0008006" key="3">
    <source>
        <dbReference type="Google" id="ProtNLM"/>
    </source>
</evidence>
<evidence type="ECO:0000313" key="2">
    <source>
        <dbReference type="Proteomes" id="UP000011867"/>
    </source>
</evidence>
<gene>
    <name evidence="1" type="ordered locus">Nmlp_2587</name>
</gene>
<reference evidence="1 2" key="1">
    <citation type="journal article" date="2013" name="Genome Announc.">
        <title>Genome of the haloarchaeon Natronomonas moolapensis, a neutrophilic member of a previously haloalkaliphilic genus.</title>
        <authorList>
            <person name="Dyall-Smith M.L."/>
            <person name="Pfeiffer F."/>
            <person name="Oberwinkler T."/>
            <person name="Klee K."/>
            <person name="Rampp M."/>
            <person name="Palm P."/>
            <person name="Gross K."/>
            <person name="Schuster S.C."/>
            <person name="Oesterhelt D."/>
        </authorList>
    </citation>
    <scope>NUCLEOTIDE SEQUENCE [LARGE SCALE GENOMIC DNA]</scope>
    <source>
        <strain evidence="2">DSM 18674 / JCM 14361 / 8.8.11</strain>
    </source>
</reference>
<keyword evidence="2" id="KW-1185">Reference proteome</keyword>